<dbReference type="GO" id="GO:0005829">
    <property type="term" value="C:cytosol"/>
    <property type="evidence" value="ECO:0007669"/>
    <property type="project" value="TreeGrafter"/>
</dbReference>
<dbReference type="InterPro" id="IPR014752">
    <property type="entry name" value="Arrestin-like_C"/>
</dbReference>
<evidence type="ECO:0000313" key="4">
    <source>
        <dbReference type="Proteomes" id="UP000189911"/>
    </source>
</evidence>
<dbReference type="PANTHER" id="PTHR11188">
    <property type="entry name" value="ARRESTIN DOMAIN CONTAINING PROTEIN"/>
    <property type="match status" value="1"/>
</dbReference>
<evidence type="ECO:0000259" key="2">
    <source>
        <dbReference type="SMART" id="SM01017"/>
    </source>
</evidence>
<feature type="region of interest" description="Disordered" evidence="1">
    <location>
        <begin position="507"/>
        <end position="530"/>
    </location>
</feature>
<feature type="region of interest" description="Disordered" evidence="1">
    <location>
        <begin position="606"/>
        <end position="763"/>
    </location>
</feature>
<feature type="compositionally biased region" description="Basic and acidic residues" evidence="1">
    <location>
        <begin position="507"/>
        <end position="516"/>
    </location>
</feature>
<sequence>MGFTGTKSNKAPALFEIRIKSAEHDVIVVKGAPHEASSVLLSGTVVLSVAEPMQIKKLTLRMYGILRLNLTTTYRGPKGPTERSFKYDKRFFEHVWDNINIQDYFHNLYDNYGSQRSIASKTGSFSNLQSLHNKAKSTTSLMSLGSGSSGNSHLLVKGNYEFPFSAILPGTLTESVEGLPNASVIYKIQATIERGKFATDLICKKHLRIIRTLTPDAVEISETMSVDNTWPNKVDYSISVPAKAIAIGSSTTVHILMVPLLKGLKLGPIKINLVEYSSYCAPYGAGSSQERVVCKVKISDPLNHSNAEDPDADVPTFQDKWEVDTPFTVPPSLSKCTQDCSILSNIKVRHKLKFVISLVNPDGHVSELRASLPIQLFISPFVALGVKCTDSLDSSANVSANSTDAEGDDDDDMIFANTVSELDLAALNPERNQSSSSNLTSALMAPPNYESHIYDRLWSGISVENTPTHSGRQSPIGTEEGSYLNSQHEVNALQQGLQKLHVEQEAPNIGDDHNSDENIQGELPTTPDPSSLLELGSRGSGPTDYFTAPVPRHVQSMFAMNNSGLRSPAPMMSPGLDHISRANSFGPFGPTVKSDWKVNTLSRVPSYDNAMKGDSLPVDLPPAYPKEDNEGLTLGLERPKLAHQKSSDMHRNNSGTQLSHAALSRSNNSSSTSLPKFSLSRSNTGGSNISTNTSSGGGSKSGTASKHFSFNMTPLGGKREQRQDQSHAQFSLHDGEASGGSPSISRNGSLMNLKGLLHRKEQK</sequence>
<reference evidence="4" key="1">
    <citation type="submission" date="2016-03" db="EMBL/GenBank/DDBJ databases">
        <authorList>
            <person name="Devillers Hugo."/>
        </authorList>
    </citation>
    <scope>NUCLEOTIDE SEQUENCE [LARGE SCALE GENOMIC DNA]</scope>
</reference>
<dbReference type="InterPro" id="IPR011022">
    <property type="entry name" value="Arrestin_C-like"/>
</dbReference>
<feature type="compositionally biased region" description="Polar residues" evidence="1">
    <location>
        <begin position="740"/>
        <end position="750"/>
    </location>
</feature>
<dbReference type="InterPro" id="IPR011021">
    <property type="entry name" value="Arrestin-like_N"/>
</dbReference>
<dbReference type="InterPro" id="IPR014756">
    <property type="entry name" value="Ig_E-set"/>
</dbReference>
<dbReference type="Pfam" id="PF02752">
    <property type="entry name" value="Arrestin_C"/>
    <property type="match status" value="1"/>
</dbReference>
<gene>
    <name evidence="3" type="ORF">LANO_0G14972G</name>
</gene>
<name>A0A1G4KKE2_9SACH</name>
<accession>A0A1G4KKE2</accession>
<dbReference type="OrthoDB" id="2333384at2759"/>
<dbReference type="PANTHER" id="PTHR11188:SF17">
    <property type="entry name" value="FI21816P1"/>
    <property type="match status" value="1"/>
</dbReference>
<protein>
    <submittedName>
        <fullName evidence="3">LANO_0G14972g1_1</fullName>
    </submittedName>
</protein>
<evidence type="ECO:0000313" key="3">
    <source>
        <dbReference type="EMBL" id="SCV04948.1"/>
    </source>
</evidence>
<feature type="compositionally biased region" description="Basic and acidic residues" evidence="1">
    <location>
        <begin position="637"/>
        <end position="651"/>
    </location>
</feature>
<dbReference type="SUPFAM" id="SSF81296">
    <property type="entry name" value="E set domains"/>
    <property type="match status" value="1"/>
</dbReference>
<dbReference type="GO" id="GO:0030674">
    <property type="term" value="F:protein-macromolecule adaptor activity"/>
    <property type="evidence" value="ECO:0007669"/>
    <property type="project" value="TreeGrafter"/>
</dbReference>
<dbReference type="Gene3D" id="2.60.40.640">
    <property type="match status" value="1"/>
</dbReference>
<feature type="domain" description="Arrestin C-terminal-like" evidence="2">
    <location>
        <begin position="230"/>
        <end position="381"/>
    </location>
</feature>
<dbReference type="Proteomes" id="UP000189911">
    <property type="component" value="Chromosome G"/>
</dbReference>
<proteinExistence type="predicted"/>
<dbReference type="InterPro" id="IPR050357">
    <property type="entry name" value="Arrestin_domain-protein"/>
</dbReference>
<dbReference type="Pfam" id="PF00339">
    <property type="entry name" value="Arrestin_N"/>
    <property type="match status" value="1"/>
</dbReference>
<dbReference type="GO" id="GO:0005886">
    <property type="term" value="C:plasma membrane"/>
    <property type="evidence" value="ECO:0007669"/>
    <property type="project" value="TreeGrafter"/>
</dbReference>
<dbReference type="GO" id="GO:0070086">
    <property type="term" value="P:ubiquitin-dependent endocytosis"/>
    <property type="evidence" value="ECO:0007669"/>
    <property type="project" value="TreeGrafter"/>
</dbReference>
<keyword evidence="4" id="KW-1185">Reference proteome</keyword>
<dbReference type="SMART" id="SM01017">
    <property type="entry name" value="Arrestin_C"/>
    <property type="match status" value="1"/>
</dbReference>
<organism evidence="3 4">
    <name type="scientific">Lachancea nothofagi CBS 11611</name>
    <dbReference type="NCBI Taxonomy" id="1266666"/>
    <lineage>
        <taxon>Eukaryota</taxon>
        <taxon>Fungi</taxon>
        <taxon>Dikarya</taxon>
        <taxon>Ascomycota</taxon>
        <taxon>Saccharomycotina</taxon>
        <taxon>Saccharomycetes</taxon>
        <taxon>Saccharomycetales</taxon>
        <taxon>Saccharomycetaceae</taxon>
        <taxon>Lachancea</taxon>
    </lineage>
</organism>
<dbReference type="GO" id="GO:0031625">
    <property type="term" value="F:ubiquitin protein ligase binding"/>
    <property type="evidence" value="ECO:0007669"/>
    <property type="project" value="TreeGrafter"/>
</dbReference>
<dbReference type="EMBL" id="LT598453">
    <property type="protein sequence ID" value="SCV04948.1"/>
    <property type="molecule type" value="Genomic_DNA"/>
</dbReference>
<evidence type="ECO:0000256" key="1">
    <source>
        <dbReference type="SAM" id="MobiDB-lite"/>
    </source>
</evidence>
<dbReference type="AlphaFoldDB" id="A0A1G4KKE2"/>
<feature type="compositionally biased region" description="Low complexity" evidence="1">
    <location>
        <begin position="658"/>
        <end position="694"/>
    </location>
</feature>